<feature type="compositionally biased region" description="Basic residues" evidence="1">
    <location>
        <begin position="604"/>
        <end position="613"/>
    </location>
</feature>
<dbReference type="OrthoDB" id="5380572at2759"/>
<dbReference type="AlphaFoldDB" id="A0A9N9LMC9"/>
<evidence type="ECO:0000256" key="1">
    <source>
        <dbReference type="SAM" id="MobiDB-lite"/>
    </source>
</evidence>
<sequence length="640" mass="72787">MSLNHPSSRASEKPSTIVKFFKRRLSRSSVQHPRPFGDRRVLPQASVTTSTMGKGKDKRANRHEDESCSNEEPIEPPGHPRKGDRKGESSTSNSTPAQPQGGPSNQADSQASYQPDQFTLAVRQGLPKLSEAIQVLKNLEVLYAKHKTDVENISEIHQLCENLQQECEAKDSEILDLESYTRVLIRHAEKEKEKHEQEICRLANESEALEKEKASFKGEVEKEKKRLEMRKFELEKEHDNKLKEAEREQRQRFEKQKKHIENQTKEQVARMERQLRASESTNKDLQEGVNETGQKLAETMTELQQVKTRCDDETRLKEHFREDVKKYQEEDDIRRIVATSSSSFKFMPISDTLESQKLRISHVQQVISSALLKSIWKPFASENSLQSSDFCLLESLAARLAVPVNGVRSKRVSRLWSALTTRSLCSTEAVSSSSAAALLFHGPTLSWAEQVSRDIHGDILPFADPSKVISLYDEIFKIVTSAIALWKDVQNDQLEITIDLVLDLRQREDWRSQRLDPQGIDLQLESKIATRPRVFRLFPRITAFPSENPEMDSSSEPEEICIHPGVGVPESAPWVAAGRAEEEDRVRILAEGMEELKKSANERAKRRSCRSRRGSTTSIVGASSPTSLWRKEGKNMIAEE</sequence>
<gene>
    <name evidence="2" type="ORF">HYALB_00009109</name>
</gene>
<dbReference type="Proteomes" id="UP000701801">
    <property type="component" value="Unassembled WGS sequence"/>
</dbReference>
<feature type="compositionally biased region" description="Polar residues" evidence="1">
    <location>
        <begin position="89"/>
        <end position="112"/>
    </location>
</feature>
<dbReference type="EMBL" id="CAJVRM010000148">
    <property type="protein sequence ID" value="CAG8975702.1"/>
    <property type="molecule type" value="Genomic_DNA"/>
</dbReference>
<reference evidence="2" key="1">
    <citation type="submission" date="2021-07" db="EMBL/GenBank/DDBJ databases">
        <authorList>
            <person name="Durling M."/>
        </authorList>
    </citation>
    <scope>NUCLEOTIDE SEQUENCE</scope>
</reference>
<proteinExistence type="predicted"/>
<feature type="region of interest" description="Disordered" evidence="1">
    <location>
        <begin position="1"/>
        <end position="112"/>
    </location>
</feature>
<keyword evidence="3" id="KW-1185">Reference proteome</keyword>
<organism evidence="2 3">
    <name type="scientific">Hymenoscyphus albidus</name>
    <dbReference type="NCBI Taxonomy" id="595503"/>
    <lineage>
        <taxon>Eukaryota</taxon>
        <taxon>Fungi</taxon>
        <taxon>Dikarya</taxon>
        <taxon>Ascomycota</taxon>
        <taxon>Pezizomycotina</taxon>
        <taxon>Leotiomycetes</taxon>
        <taxon>Helotiales</taxon>
        <taxon>Helotiaceae</taxon>
        <taxon>Hymenoscyphus</taxon>
    </lineage>
</organism>
<feature type="region of interest" description="Disordered" evidence="1">
    <location>
        <begin position="599"/>
        <end position="640"/>
    </location>
</feature>
<name>A0A9N9LMC9_9HELO</name>
<protein>
    <submittedName>
        <fullName evidence="2">Uncharacterized protein</fullName>
    </submittedName>
</protein>
<evidence type="ECO:0000313" key="2">
    <source>
        <dbReference type="EMBL" id="CAG8975702.1"/>
    </source>
</evidence>
<feature type="region of interest" description="Disordered" evidence="1">
    <location>
        <begin position="240"/>
        <end position="267"/>
    </location>
</feature>
<evidence type="ECO:0000313" key="3">
    <source>
        <dbReference type="Proteomes" id="UP000701801"/>
    </source>
</evidence>
<comment type="caution">
    <text evidence="2">The sequence shown here is derived from an EMBL/GenBank/DDBJ whole genome shotgun (WGS) entry which is preliminary data.</text>
</comment>
<accession>A0A9N9LMC9</accession>